<dbReference type="PROSITE" id="PS50002">
    <property type="entry name" value="SH3"/>
    <property type="match status" value="1"/>
</dbReference>
<comment type="caution">
    <text evidence="5">The sequence shown here is derived from an EMBL/GenBank/DDBJ whole genome shotgun (WGS) entry which is preliminary data.</text>
</comment>
<keyword evidence="6" id="KW-1185">Reference proteome</keyword>
<proteinExistence type="predicted"/>
<dbReference type="InterPro" id="IPR011528">
    <property type="entry name" value="NERD"/>
</dbReference>
<keyword evidence="2" id="KW-0472">Membrane</keyword>
<evidence type="ECO:0000256" key="2">
    <source>
        <dbReference type="SAM" id="Phobius"/>
    </source>
</evidence>
<keyword evidence="2" id="KW-0812">Transmembrane</keyword>
<name>A0ABW9JC71_9SPHI</name>
<evidence type="ECO:0000313" key="5">
    <source>
        <dbReference type="EMBL" id="MFN0289957.1"/>
    </source>
</evidence>
<reference evidence="5 6" key="1">
    <citation type="submission" date="2024-12" db="EMBL/GenBank/DDBJ databases">
        <authorList>
            <person name="Hu S."/>
        </authorList>
    </citation>
    <scope>NUCLEOTIDE SEQUENCE [LARGE SCALE GENOMIC DNA]</scope>
    <source>
        <strain evidence="5 6">P-25</strain>
    </source>
</reference>
<dbReference type="Pfam" id="PF08378">
    <property type="entry name" value="NERD"/>
    <property type="match status" value="1"/>
</dbReference>
<organism evidence="5 6">
    <name type="scientific">Pedobacter helvus</name>
    <dbReference type="NCBI Taxonomy" id="2563444"/>
    <lineage>
        <taxon>Bacteria</taxon>
        <taxon>Pseudomonadati</taxon>
        <taxon>Bacteroidota</taxon>
        <taxon>Sphingobacteriia</taxon>
        <taxon>Sphingobacteriales</taxon>
        <taxon>Sphingobacteriaceae</taxon>
        <taxon>Pedobacter</taxon>
    </lineage>
</organism>
<gene>
    <name evidence="5" type="ORF">E5L68_001055</name>
</gene>
<dbReference type="PROSITE" id="PS50965">
    <property type="entry name" value="NERD"/>
    <property type="match status" value="1"/>
</dbReference>
<evidence type="ECO:0000313" key="6">
    <source>
        <dbReference type="Proteomes" id="UP001517367"/>
    </source>
</evidence>
<dbReference type="Gene3D" id="2.30.30.40">
    <property type="entry name" value="SH3 Domains"/>
    <property type="match status" value="1"/>
</dbReference>
<evidence type="ECO:0000256" key="1">
    <source>
        <dbReference type="ARBA" id="ARBA00022443"/>
    </source>
</evidence>
<keyword evidence="1" id="KW-0728">SH3 domain</keyword>
<dbReference type="Proteomes" id="UP001517367">
    <property type="component" value="Unassembled WGS sequence"/>
</dbReference>
<accession>A0ABW9JC71</accession>
<feature type="domain" description="NERD" evidence="4">
    <location>
        <begin position="96"/>
        <end position="213"/>
    </location>
</feature>
<sequence>MSFTLKQGDEIKLLSKNGNWYEISYNGKSGHAHSKYIFKSQRSIFNKRLFKPQYQRNVFVFSVLILLFVVFLPICLKIYRREKDKKILKSVTVLNRGTPTERDLVLVLLKNGKSVENVYHDLYLNTIDCDFSQIDLVLITEVGIIVFEVKDHNGWLYGKGKQEHWTMICGKNKYRIYSPIIQNEVHIKNLRNIINENQDVPIFSVIVFYGNCNFENINFVPQKTFLTTSNRALEVIKKIEAINPSYGYNNLAEIRHILQEAKANGDITENQELHIANIKDMLGTDRKFD</sequence>
<dbReference type="InterPro" id="IPR001452">
    <property type="entry name" value="SH3_domain"/>
</dbReference>
<dbReference type="EMBL" id="SRMP02000001">
    <property type="protein sequence ID" value="MFN0289957.1"/>
    <property type="molecule type" value="Genomic_DNA"/>
</dbReference>
<keyword evidence="2" id="KW-1133">Transmembrane helix</keyword>
<dbReference type="SUPFAM" id="SSF50044">
    <property type="entry name" value="SH3-domain"/>
    <property type="match status" value="1"/>
</dbReference>
<dbReference type="InterPro" id="IPR036028">
    <property type="entry name" value="SH3-like_dom_sf"/>
</dbReference>
<evidence type="ECO:0000259" key="4">
    <source>
        <dbReference type="PROSITE" id="PS50965"/>
    </source>
</evidence>
<feature type="transmembrane region" description="Helical" evidence="2">
    <location>
        <begin position="58"/>
        <end position="79"/>
    </location>
</feature>
<protein>
    <submittedName>
        <fullName evidence="5">NERD domain-containing protein</fullName>
    </submittedName>
</protein>
<evidence type="ECO:0000259" key="3">
    <source>
        <dbReference type="PROSITE" id="PS50002"/>
    </source>
</evidence>
<dbReference type="RefSeq" id="WP_138727557.1">
    <property type="nucleotide sequence ID" value="NZ_SRMP02000001.1"/>
</dbReference>
<feature type="domain" description="SH3" evidence="3">
    <location>
        <begin position="1"/>
        <end position="42"/>
    </location>
</feature>